<protein>
    <submittedName>
        <fullName evidence="3">DNA-directed RNA polymerase subunit beta</fullName>
    </submittedName>
</protein>
<organism evidence="3 4">
    <name type="scientific">Frankliniella fusca</name>
    <dbReference type="NCBI Taxonomy" id="407009"/>
    <lineage>
        <taxon>Eukaryota</taxon>
        <taxon>Metazoa</taxon>
        <taxon>Ecdysozoa</taxon>
        <taxon>Arthropoda</taxon>
        <taxon>Hexapoda</taxon>
        <taxon>Insecta</taxon>
        <taxon>Pterygota</taxon>
        <taxon>Neoptera</taxon>
        <taxon>Paraneoptera</taxon>
        <taxon>Thysanoptera</taxon>
        <taxon>Terebrantia</taxon>
        <taxon>Thripoidea</taxon>
        <taxon>Thripidae</taxon>
        <taxon>Frankliniella</taxon>
    </lineage>
</organism>
<keyword evidence="3" id="KW-0240">DNA-directed RNA polymerase</keyword>
<dbReference type="InterPro" id="IPR048270">
    <property type="entry name" value="PNMA_C"/>
</dbReference>
<dbReference type="Proteomes" id="UP001219518">
    <property type="component" value="Unassembled WGS sequence"/>
</dbReference>
<feature type="region of interest" description="Disordered" evidence="1">
    <location>
        <begin position="287"/>
        <end position="326"/>
    </location>
</feature>
<keyword evidence="4" id="KW-1185">Reference proteome</keyword>
<dbReference type="PANTHER" id="PTHR45823:SF1">
    <property type="entry name" value="T-SNARE COILED-COIL HOMOLOGY DOMAIN-CONTAINING PROTEIN"/>
    <property type="match status" value="1"/>
</dbReference>
<comment type="caution">
    <text evidence="3">The sequence shown here is derived from an EMBL/GenBank/DDBJ whole genome shotgun (WGS) entry which is preliminary data.</text>
</comment>
<feature type="domain" description="Paraneoplastic antigen Ma-like C-terminal" evidence="2">
    <location>
        <begin position="377"/>
        <end position="472"/>
    </location>
</feature>
<reference evidence="3" key="2">
    <citation type="journal article" date="2023" name="BMC Genomics">
        <title>Pest status, molecular evolution, and epigenetic factors derived from the genome assembly of Frankliniella fusca, a thysanopteran phytovirus vector.</title>
        <authorList>
            <person name="Catto M.A."/>
            <person name="Labadie P.E."/>
            <person name="Jacobson A.L."/>
            <person name="Kennedy G.G."/>
            <person name="Srinivasan R."/>
            <person name="Hunt B.G."/>
        </authorList>
    </citation>
    <scope>NUCLEOTIDE SEQUENCE</scope>
    <source>
        <strain evidence="3">PL_HMW_Pooled</strain>
    </source>
</reference>
<evidence type="ECO:0000259" key="2">
    <source>
        <dbReference type="Pfam" id="PF14893"/>
    </source>
</evidence>
<name>A0AAE1HRY8_9NEOP</name>
<reference evidence="3" key="1">
    <citation type="submission" date="2021-07" db="EMBL/GenBank/DDBJ databases">
        <authorList>
            <person name="Catto M.A."/>
            <person name="Jacobson A."/>
            <person name="Kennedy G."/>
            <person name="Labadie P."/>
            <person name="Hunt B.G."/>
            <person name="Srinivasan R."/>
        </authorList>
    </citation>
    <scope>NUCLEOTIDE SEQUENCE</scope>
    <source>
        <strain evidence="3">PL_HMW_Pooled</strain>
        <tissue evidence="3">Head</tissue>
    </source>
</reference>
<dbReference type="GO" id="GO:0000428">
    <property type="term" value="C:DNA-directed RNA polymerase complex"/>
    <property type="evidence" value="ECO:0007669"/>
    <property type="project" value="UniProtKB-KW"/>
</dbReference>
<evidence type="ECO:0000256" key="1">
    <source>
        <dbReference type="SAM" id="MobiDB-lite"/>
    </source>
</evidence>
<dbReference type="EMBL" id="JAHWGI010001259">
    <property type="protein sequence ID" value="KAK3926410.1"/>
    <property type="molecule type" value="Genomic_DNA"/>
</dbReference>
<dbReference type="AlphaFoldDB" id="A0AAE1HRY8"/>
<accession>A0AAE1HRY8</accession>
<proteinExistence type="predicted"/>
<evidence type="ECO:0000313" key="3">
    <source>
        <dbReference type="EMBL" id="KAK3926410.1"/>
    </source>
</evidence>
<dbReference type="PANTHER" id="PTHR45823">
    <property type="entry name" value="T-SNARE COILED-COIL HOMOLOGY DOMAIN-CONTAINING PROTEIN"/>
    <property type="match status" value="1"/>
</dbReference>
<dbReference type="Pfam" id="PF14893">
    <property type="entry name" value="PNMA"/>
    <property type="match status" value="1"/>
</dbReference>
<feature type="compositionally biased region" description="Acidic residues" evidence="1">
    <location>
        <begin position="287"/>
        <end position="296"/>
    </location>
</feature>
<sequence>MADQPLPKKAKKKLMEMLSSSSSFDPGNVTPSTVISFPSNPVIPLEVQLAVVPSAGEVHVADVVDPLQVTKSLGSEMDSLEENPLMENINLLSQSVLSQTPNLHAHQNVPPPQIAESVPFIPPHDHPLDHSISVAATPSFISSLSTGYTVDWHHFVTPSNEEPDNIYQEINVNLNASPLLIHEDNESSPHQPDITILHQALYQNSSITLHDSLVSVLSFAQSSHITELLDLCHLLLPAPNLLPSSKHSYFKYFENDDTELNTFFYCNQQQRQQEDLQYADLDEEEQWEEMDLEEPPEIPVNRHPNRVWMQEGRQPGRRRPVHDYDGRRQEYYDGEADDEQEERQDHPATNHFFMKLLEKMNRPKKYNEAPKYDGEADYSVYQLQFQTVAEANDWDDKDKKTALVQALTGNATDVIANLQHQEVPITFKSLDEALVKTFSKTASMWERKKDFNTLTQEKDQSIRQFARQVERLGRSYLGNMKEETYRKP</sequence>
<gene>
    <name evidence="3" type="ORF">KUF71_014627</name>
</gene>
<keyword evidence="3" id="KW-0804">Transcription</keyword>
<evidence type="ECO:0000313" key="4">
    <source>
        <dbReference type="Proteomes" id="UP001219518"/>
    </source>
</evidence>